<gene>
    <name evidence="2" type="ORF">G3A44_19315</name>
</gene>
<feature type="domain" description="N-acyl amino acid synthase FeeM catalytic core" evidence="1">
    <location>
        <begin position="19"/>
        <end position="148"/>
    </location>
</feature>
<protein>
    <recommendedName>
        <fullName evidence="1">N-acyl amino acid synthase FeeM catalytic core domain-containing protein</fullName>
    </recommendedName>
</protein>
<dbReference type="Gene3D" id="3.40.630.30">
    <property type="match status" value="1"/>
</dbReference>
<keyword evidence="3" id="KW-1185">Reference proteome</keyword>
<dbReference type="SUPFAM" id="SSF55729">
    <property type="entry name" value="Acyl-CoA N-acyltransferases (Nat)"/>
    <property type="match status" value="1"/>
</dbReference>
<comment type="caution">
    <text evidence="2">The sequence shown here is derived from an EMBL/GenBank/DDBJ whole genome shotgun (WGS) entry which is preliminary data.</text>
</comment>
<proteinExistence type="predicted"/>
<dbReference type="EMBL" id="JAAGOH010000033">
    <property type="protein sequence ID" value="NDY93347.1"/>
    <property type="molecule type" value="Genomic_DNA"/>
</dbReference>
<evidence type="ECO:0000259" key="1">
    <source>
        <dbReference type="Pfam" id="PF21926"/>
    </source>
</evidence>
<organism evidence="2 3">
    <name type="scientific">Ideonella livida</name>
    <dbReference type="NCBI Taxonomy" id="2707176"/>
    <lineage>
        <taxon>Bacteria</taxon>
        <taxon>Pseudomonadati</taxon>
        <taxon>Pseudomonadota</taxon>
        <taxon>Betaproteobacteria</taxon>
        <taxon>Burkholderiales</taxon>
        <taxon>Sphaerotilaceae</taxon>
        <taxon>Ideonella</taxon>
    </lineage>
</organism>
<dbReference type="Proteomes" id="UP000484255">
    <property type="component" value="Unassembled WGS sequence"/>
</dbReference>
<dbReference type="Pfam" id="PF21926">
    <property type="entry name" value="FeeM"/>
    <property type="match status" value="1"/>
</dbReference>
<dbReference type="InterPro" id="IPR016181">
    <property type="entry name" value="Acyl_CoA_acyltransferase"/>
</dbReference>
<dbReference type="InterPro" id="IPR054597">
    <property type="entry name" value="FeeM_cat"/>
</dbReference>
<accession>A0A7C9TNK0</accession>
<reference evidence="2 3" key="1">
    <citation type="submission" date="2020-02" db="EMBL/GenBank/DDBJ databases">
        <title>Ideonella bacterium strain TBM-1.</title>
        <authorList>
            <person name="Chen W.-M."/>
        </authorList>
    </citation>
    <scope>NUCLEOTIDE SEQUENCE [LARGE SCALE GENOMIC DNA]</scope>
    <source>
        <strain evidence="2 3">TBM-1</strain>
    </source>
</reference>
<evidence type="ECO:0000313" key="3">
    <source>
        <dbReference type="Proteomes" id="UP000484255"/>
    </source>
</evidence>
<sequence length="215" mass="23815">MSFHLHPCQGPEDLAAACAVRAEAYGRRLPDWRQALAEADALDLAPETLVLLCRDKASGRAVGTARMQFSHQGPLMLEASVELPAHLRQQARAEVTRLAVMPDADAQVRLALMKATWLVAEARGLRWLVIGARRAALIRIYQRIGFANVWSDDHWVPLAHAGQLPHRILSLDVAHIRREWAHRDHPLLGFMTGTDHPDIDLQTPALPASAWPLAA</sequence>
<dbReference type="AlphaFoldDB" id="A0A7C9TNK0"/>
<name>A0A7C9TNK0_9BURK</name>
<evidence type="ECO:0000313" key="2">
    <source>
        <dbReference type="EMBL" id="NDY93347.1"/>
    </source>
</evidence>